<dbReference type="Proteomes" id="UP000766486">
    <property type="component" value="Unassembled WGS sequence"/>
</dbReference>
<name>A0ABY6UPI9_BIOOC</name>
<comment type="caution">
    <text evidence="1">The sequence shown here is derived from an EMBL/GenBank/DDBJ whole genome shotgun (WGS) entry which is preliminary data.</text>
</comment>
<evidence type="ECO:0000313" key="1">
    <source>
        <dbReference type="EMBL" id="VUC31908.1"/>
    </source>
</evidence>
<evidence type="ECO:0000313" key="2">
    <source>
        <dbReference type="Proteomes" id="UP000766486"/>
    </source>
</evidence>
<gene>
    <name evidence="1" type="ORF">CLO192961_LOCUS315762</name>
</gene>
<keyword evidence="2" id="KW-1185">Reference proteome</keyword>
<sequence>MTLAQWHSDLRFSGSPVLKNAVIPAKNFQDIMVAHDGIADIEAYVAEQAEMQRRLNINLVEQPPNAQQLGQMTRRLLPFYNAYIAPILQITANQFTPEMMNLFRITCLHLDFQSGDVPEGYVKLFHPMRKELLNLWIVADKTGNHVDAYRVRIGIDLLSVPLNNYDQAMSVWTRGVAAYLTPRNHNRNLHPENNHLPQPQWNFTPWRVTNNRYTQIRRRVGNGTNWSAEGLFHYCAYNSDVRDETKPHAIAFVADQTPFVESVAPTSAVQTGIWLAGAAVGQDFMRNHNIYPVMVLCCSGHKVRVVQVVVNFLRRSVEIRLSEIVDLRLGWEHYLRFLTWFLPDPIGYTTAL</sequence>
<reference evidence="1 2" key="1">
    <citation type="submission" date="2019-06" db="EMBL/GenBank/DDBJ databases">
        <authorList>
            <person name="Broberg M."/>
        </authorList>
    </citation>
    <scope>NUCLEOTIDE SEQUENCE [LARGE SCALE GENOMIC DNA]</scope>
</reference>
<organism evidence="1 2">
    <name type="scientific">Bionectria ochroleuca</name>
    <name type="common">Gliocladium roseum</name>
    <dbReference type="NCBI Taxonomy" id="29856"/>
    <lineage>
        <taxon>Eukaryota</taxon>
        <taxon>Fungi</taxon>
        <taxon>Dikarya</taxon>
        <taxon>Ascomycota</taxon>
        <taxon>Pezizomycotina</taxon>
        <taxon>Sordariomycetes</taxon>
        <taxon>Hypocreomycetidae</taxon>
        <taxon>Hypocreales</taxon>
        <taxon>Bionectriaceae</taxon>
        <taxon>Clonostachys</taxon>
    </lineage>
</organism>
<proteinExistence type="predicted"/>
<dbReference type="EMBL" id="CABFNS010000837">
    <property type="protein sequence ID" value="VUC31908.1"/>
    <property type="molecule type" value="Genomic_DNA"/>
</dbReference>
<protein>
    <submittedName>
        <fullName evidence="1">Uncharacterized protein</fullName>
    </submittedName>
</protein>
<accession>A0ABY6UPI9</accession>